<dbReference type="Proteomes" id="UP000269154">
    <property type="component" value="Unassembled WGS sequence"/>
</dbReference>
<reference evidence="1 2" key="1">
    <citation type="journal article" date="2018" name="ACS Chem. Biol.">
        <title>Ketoreductase domain dysfunction expands chemodiversity: malyngamide biosynthesis in the cyanobacterium Okeania hirsuta.</title>
        <authorList>
            <person name="Moss N.A."/>
            <person name="Leao T."/>
            <person name="Rankin M."/>
            <person name="McCullough T.M."/>
            <person name="Qu P."/>
            <person name="Korobeynikov A."/>
            <person name="Smith J.L."/>
            <person name="Gerwick L."/>
            <person name="Gerwick W.H."/>
        </authorList>
    </citation>
    <scope>NUCLEOTIDE SEQUENCE [LARGE SCALE GENOMIC DNA]</scope>
    <source>
        <strain evidence="1 2">PAB10Feb10-1</strain>
    </source>
</reference>
<evidence type="ECO:0000313" key="1">
    <source>
        <dbReference type="EMBL" id="RQH37039.1"/>
    </source>
</evidence>
<evidence type="ECO:0000313" key="2">
    <source>
        <dbReference type="Proteomes" id="UP000269154"/>
    </source>
</evidence>
<keyword evidence="2" id="KW-1185">Reference proteome</keyword>
<gene>
    <name evidence="1" type="ORF">D5R40_18550</name>
</gene>
<name>A0A3N6PR13_9CYAN</name>
<dbReference type="AlphaFoldDB" id="A0A3N6PR13"/>
<dbReference type="RefSeq" id="WP_124146849.1">
    <property type="nucleotide sequence ID" value="NZ_CAWOKI010000203.1"/>
</dbReference>
<accession>A0A3N6PR13</accession>
<organism evidence="1 2">
    <name type="scientific">Okeania hirsuta</name>
    <dbReference type="NCBI Taxonomy" id="1458930"/>
    <lineage>
        <taxon>Bacteria</taxon>
        <taxon>Bacillati</taxon>
        <taxon>Cyanobacteriota</taxon>
        <taxon>Cyanophyceae</taxon>
        <taxon>Oscillatoriophycideae</taxon>
        <taxon>Oscillatoriales</taxon>
        <taxon>Microcoleaceae</taxon>
        <taxon>Okeania</taxon>
    </lineage>
</organism>
<dbReference type="OrthoDB" id="583731at2"/>
<dbReference type="EMBL" id="RCBY01000110">
    <property type="protein sequence ID" value="RQH37039.1"/>
    <property type="molecule type" value="Genomic_DNA"/>
</dbReference>
<proteinExistence type="predicted"/>
<protein>
    <submittedName>
        <fullName evidence="1">Uncharacterized protein</fullName>
    </submittedName>
</protein>
<sequence>MILAARGNVVELMAAQIQKLPPSTQEILQLAACISNKFDVKTLSIVSEKSLPETALCLWGA</sequence>
<comment type="caution">
    <text evidence="1">The sequence shown here is derived from an EMBL/GenBank/DDBJ whole genome shotgun (WGS) entry which is preliminary data.</text>
</comment>